<dbReference type="InterPro" id="IPR017871">
    <property type="entry name" value="ABC_transporter-like_CS"/>
</dbReference>
<keyword evidence="4 10" id="KW-0067">ATP-binding</keyword>
<keyword evidence="6 7" id="KW-0472">Membrane</keyword>
<dbReference type="SUPFAM" id="SSF52540">
    <property type="entry name" value="P-loop containing nucleoside triphosphate hydrolases"/>
    <property type="match status" value="1"/>
</dbReference>
<evidence type="ECO:0000259" key="8">
    <source>
        <dbReference type="PROSITE" id="PS50893"/>
    </source>
</evidence>
<dbReference type="InterPro" id="IPR011527">
    <property type="entry name" value="ABC1_TM_dom"/>
</dbReference>
<evidence type="ECO:0000256" key="3">
    <source>
        <dbReference type="ARBA" id="ARBA00022741"/>
    </source>
</evidence>
<proteinExistence type="predicted"/>
<evidence type="ECO:0000313" key="10">
    <source>
        <dbReference type="EMBL" id="MCU6760908.1"/>
    </source>
</evidence>
<dbReference type="CDD" id="cd18548">
    <property type="entry name" value="ABC_6TM_Tm287_like"/>
    <property type="match status" value="1"/>
</dbReference>
<dbReference type="Gene3D" id="3.40.50.300">
    <property type="entry name" value="P-loop containing nucleotide triphosphate hydrolases"/>
    <property type="match status" value="1"/>
</dbReference>
<dbReference type="GO" id="GO:0005524">
    <property type="term" value="F:ATP binding"/>
    <property type="evidence" value="ECO:0007669"/>
    <property type="project" value="UniProtKB-KW"/>
</dbReference>
<organism evidence="10 11">
    <name type="scientific">Brotonthovivens ammoniilytica</name>
    <dbReference type="NCBI Taxonomy" id="2981725"/>
    <lineage>
        <taxon>Bacteria</taxon>
        <taxon>Bacillati</taxon>
        <taxon>Bacillota</taxon>
        <taxon>Clostridia</taxon>
        <taxon>Lachnospirales</taxon>
        <taxon>Lachnospiraceae</taxon>
        <taxon>Brotonthovivens</taxon>
    </lineage>
</organism>
<feature type="transmembrane region" description="Helical" evidence="7">
    <location>
        <begin position="237"/>
        <end position="260"/>
    </location>
</feature>
<dbReference type="Proteomes" id="UP001652442">
    <property type="component" value="Unassembled WGS sequence"/>
</dbReference>
<evidence type="ECO:0000256" key="5">
    <source>
        <dbReference type="ARBA" id="ARBA00022989"/>
    </source>
</evidence>
<dbReference type="Pfam" id="PF00005">
    <property type="entry name" value="ABC_tran"/>
    <property type="match status" value="1"/>
</dbReference>
<dbReference type="InterPro" id="IPR003593">
    <property type="entry name" value="AAA+_ATPase"/>
</dbReference>
<feature type="transmembrane region" description="Helical" evidence="7">
    <location>
        <begin position="50"/>
        <end position="73"/>
    </location>
</feature>
<comment type="caution">
    <text evidence="10">The sequence shown here is derived from an EMBL/GenBank/DDBJ whole genome shotgun (WGS) entry which is preliminary data.</text>
</comment>
<feature type="domain" description="ABC transporter" evidence="8">
    <location>
        <begin position="332"/>
        <end position="568"/>
    </location>
</feature>
<feature type="transmembrane region" description="Helical" evidence="7">
    <location>
        <begin position="272"/>
        <end position="298"/>
    </location>
</feature>
<dbReference type="InterPro" id="IPR036640">
    <property type="entry name" value="ABC1_TM_sf"/>
</dbReference>
<dbReference type="InterPro" id="IPR027417">
    <property type="entry name" value="P-loop_NTPase"/>
</dbReference>
<dbReference type="EMBL" id="JAOQJQ010000001">
    <property type="protein sequence ID" value="MCU6760908.1"/>
    <property type="molecule type" value="Genomic_DNA"/>
</dbReference>
<feature type="domain" description="ABC transmembrane type-1" evidence="9">
    <location>
        <begin position="17"/>
        <end position="299"/>
    </location>
</feature>
<dbReference type="PANTHER" id="PTHR43394:SF1">
    <property type="entry name" value="ATP-BINDING CASSETTE SUB-FAMILY B MEMBER 10, MITOCHONDRIAL"/>
    <property type="match status" value="1"/>
</dbReference>
<feature type="transmembrane region" description="Helical" evidence="7">
    <location>
        <begin position="134"/>
        <end position="152"/>
    </location>
</feature>
<dbReference type="SUPFAM" id="SSF90123">
    <property type="entry name" value="ABC transporter transmembrane region"/>
    <property type="match status" value="1"/>
</dbReference>
<dbReference type="PANTHER" id="PTHR43394">
    <property type="entry name" value="ATP-DEPENDENT PERMEASE MDL1, MITOCHONDRIAL"/>
    <property type="match status" value="1"/>
</dbReference>
<evidence type="ECO:0000259" key="9">
    <source>
        <dbReference type="PROSITE" id="PS50929"/>
    </source>
</evidence>
<keyword evidence="5 7" id="KW-1133">Transmembrane helix</keyword>
<dbReference type="InterPro" id="IPR003439">
    <property type="entry name" value="ABC_transporter-like_ATP-bd"/>
</dbReference>
<dbReference type="RefSeq" id="WP_158423786.1">
    <property type="nucleotide sequence ID" value="NZ_JAOQJQ010000001.1"/>
</dbReference>
<dbReference type="Pfam" id="PF00664">
    <property type="entry name" value="ABC_membrane"/>
    <property type="match status" value="1"/>
</dbReference>
<evidence type="ECO:0000313" key="11">
    <source>
        <dbReference type="Proteomes" id="UP001652442"/>
    </source>
</evidence>
<dbReference type="PROSITE" id="PS00211">
    <property type="entry name" value="ABC_TRANSPORTER_1"/>
    <property type="match status" value="1"/>
</dbReference>
<reference evidence="10 11" key="1">
    <citation type="journal article" date="2021" name="ISME Commun">
        <title>Automated analysis of genomic sequences facilitates high-throughput and comprehensive description of bacteria.</title>
        <authorList>
            <person name="Hitch T.C.A."/>
        </authorList>
    </citation>
    <scope>NUCLEOTIDE SEQUENCE [LARGE SCALE GENOMIC DNA]</scope>
    <source>
        <strain evidence="10 11">Sanger_109</strain>
    </source>
</reference>
<keyword evidence="11" id="KW-1185">Reference proteome</keyword>
<protein>
    <submittedName>
        <fullName evidence="10">ABC transporter ATP-binding protein/permease</fullName>
    </submittedName>
</protein>
<dbReference type="InterPro" id="IPR039421">
    <property type="entry name" value="Type_1_exporter"/>
</dbReference>
<evidence type="ECO:0000256" key="1">
    <source>
        <dbReference type="ARBA" id="ARBA00004651"/>
    </source>
</evidence>
<keyword evidence="2 7" id="KW-0812">Transmembrane</keyword>
<gene>
    <name evidence="10" type="ORF">OCV88_00990</name>
</gene>
<dbReference type="Gene3D" id="1.20.1560.10">
    <property type="entry name" value="ABC transporter type 1, transmembrane domain"/>
    <property type="match status" value="1"/>
</dbReference>
<dbReference type="SMART" id="SM00382">
    <property type="entry name" value="AAA"/>
    <property type="match status" value="1"/>
</dbReference>
<evidence type="ECO:0000256" key="6">
    <source>
        <dbReference type="ARBA" id="ARBA00023136"/>
    </source>
</evidence>
<sequence length="577" mass="63615">MIKTLAKSIREYKLASVLAAVFMVGEVLMEVLVTFMMAKMIDEGFSSNDLGYVIQIGAGMLIMAAAGLVCGLLSGRYAAVASGGLAKNLRKDIFYNIQEFSFQNIDKFSTASLVTRLTTDITNVQMAYMMIIRLLVRSPIMIVFSLVMAFMLSAKLSLIFVILVPVLAFLLFVIIKSAHGYFVKLFKKYDHLNSVVQENLTGIRTVKAYIRESHEIGKFEKTSKRILDLSKSAEKRLILTTPCMFAMVFICIMYFCYTGANMIVSETLTTGALMSLITYSIQILSSLMMASMVLVMCVMAKASGERIAEVLDEKSSLTNQAQPDFDIPDGSIVFDHVSFAYSDGENKEILKDINLNIKSGETVGIIGGTGSAKTTLVQLIPRLYDVTGGKLLIGGKDVRTYDLKTLRDSVSMVLQKNVLFSGTISSNLRWGNKEASQEEIEHAAQLAQADEFVSKFPKKYETVLDQGGTNVSGGQKQRLCIARALLKKPKILILDDSTSAVDTKTDALIRKAFAEEIPDTTKLIIAQRISSVEHADKILVMQDGCICDIGTHEELLRTSHVYQEVYESQQKGGIGDE</sequence>
<feature type="transmembrane region" description="Helical" evidence="7">
    <location>
        <begin position="12"/>
        <end position="38"/>
    </location>
</feature>
<name>A0ABT2TFD8_9FIRM</name>
<dbReference type="PROSITE" id="PS50929">
    <property type="entry name" value="ABC_TM1F"/>
    <property type="match status" value="1"/>
</dbReference>
<evidence type="ECO:0000256" key="4">
    <source>
        <dbReference type="ARBA" id="ARBA00022840"/>
    </source>
</evidence>
<evidence type="ECO:0000256" key="7">
    <source>
        <dbReference type="SAM" id="Phobius"/>
    </source>
</evidence>
<dbReference type="PROSITE" id="PS50893">
    <property type="entry name" value="ABC_TRANSPORTER_2"/>
    <property type="match status" value="1"/>
</dbReference>
<comment type="subcellular location">
    <subcellularLocation>
        <location evidence="1">Cell membrane</location>
        <topology evidence="1">Multi-pass membrane protein</topology>
    </subcellularLocation>
</comment>
<evidence type="ECO:0000256" key="2">
    <source>
        <dbReference type="ARBA" id="ARBA00022692"/>
    </source>
</evidence>
<keyword evidence="3" id="KW-0547">Nucleotide-binding</keyword>
<accession>A0ABT2TFD8</accession>
<feature type="transmembrane region" description="Helical" evidence="7">
    <location>
        <begin position="158"/>
        <end position="178"/>
    </location>
</feature>